<dbReference type="Pfam" id="PF00596">
    <property type="entry name" value="Aldolase_II"/>
    <property type="match status" value="1"/>
</dbReference>
<dbReference type="SUPFAM" id="SSF53639">
    <property type="entry name" value="AraD/HMP-PK domain-like"/>
    <property type="match status" value="1"/>
</dbReference>
<evidence type="ECO:0000256" key="2">
    <source>
        <dbReference type="SAM" id="MobiDB-lite"/>
    </source>
</evidence>
<feature type="region of interest" description="Disordered" evidence="2">
    <location>
        <begin position="477"/>
        <end position="560"/>
    </location>
</feature>
<dbReference type="AlphaFoldDB" id="H2KP04"/>
<dbReference type="InterPro" id="IPR001303">
    <property type="entry name" value="Aldolase_II/adducin_N"/>
</dbReference>
<dbReference type="GO" id="GO:0014069">
    <property type="term" value="C:postsynaptic density"/>
    <property type="evidence" value="ECO:0007669"/>
    <property type="project" value="TreeGrafter"/>
</dbReference>
<dbReference type="EMBL" id="DF142866">
    <property type="protein sequence ID" value="GAA29093.2"/>
    <property type="molecule type" value="Genomic_DNA"/>
</dbReference>
<comment type="similarity">
    <text evidence="1">Belongs to the aldolase class II family. Adducin subfamily.</text>
</comment>
<dbReference type="GO" id="GO:0005856">
    <property type="term" value="C:cytoskeleton"/>
    <property type="evidence" value="ECO:0007669"/>
    <property type="project" value="TreeGrafter"/>
</dbReference>
<reference key="2">
    <citation type="submission" date="2011-10" db="EMBL/GenBank/DDBJ databases">
        <title>The genome and transcriptome sequence of Clonorchis sinensis provide insights into the carcinogenic liver fluke.</title>
        <authorList>
            <person name="Wang X."/>
            <person name="Huang Y."/>
            <person name="Chen W."/>
            <person name="Liu H."/>
            <person name="Guo L."/>
            <person name="Chen Y."/>
            <person name="Luo F."/>
            <person name="Zhou W."/>
            <person name="Sun J."/>
            <person name="Mao Q."/>
            <person name="Liang P."/>
            <person name="Zhou C."/>
            <person name="Tian Y."/>
            <person name="Men J."/>
            <person name="Lv X."/>
            <person name="Huang L."/>
            <person name="Zhou J."/>
            <person name="Hu Y."/>
            <person name="Li R."/>
            <person name="Zhang F."/>
            <person name="Lei H."/>
            <person name="Li X."/>
            <person name="Hu X."/>
            <person name="Liang C."/>
            <person name="Xu J."/>
            <person name="Wu Z."/>
            <person name="Yu X."/>
        </authorList>
    </citation>
    <scope>NUCLEOTIDE SEQUENCE</scope>
    <source>
        <strain>Henan</strain>
    </source>
</reference>
<evidence type="ECO:0000313" key="5">
    <source>
        <dbReference type="Proteomes" id="UP000008909"/>
    </source>
</evidence>
<feature type="region of interest" description="Disordered" evidence="2">
    <location>
        <begin position="594"/>
        <end position="638"/>
    </location>
</feature>
<dbReference type="NCBIfam" id="NF005451">
    <property type="entry name" value="PRK07044.1"/>
    <property type="match status" value="1"/>
</dbReference>
<dbReference type="InterPro" id="IPR036409">
    <property type="entry name" value="Aldolase_II/adducin_N_sf"/>
</dbReference>
<accession>H2KP04</accession>
<sequence length="638" mass="69082">MNSEHDAIQSTTVFGTNGLLVDHLNTGDSGTFDSRIGGDDTKLSSTLRSYPDSSRSATGFRGHKHGNPLQALTELLGQNLKIEGLADFKELLRVFGNDDRRQLPTIPVNDLRGEEASAYSREECTLRRSLAALYRLVDVRGWTHSIYNHISARCPDNSRHFLVNPFGLLYHEIQASCLVKIDEEGNVIQQGSTVLGVNKAAWTLHSALYASRPDVNCIVHIHLPDVIAVSCIRAGLLPVSPEANELLSSIGVQYHDYHGILVDDAEKVSIQKDLGPKAKVLFLRNHGVAVAASSVAEAWYLLKRVVAACQTQMRMLQLTGGASMLADLKATAAQLMDGTSSSAPRPFSDLDGDDEINDAHGHSLLNGKAHSDSGEVSWTPAELEFEAEMRVLDSAGFRTGHVYRQPNLLRRAHAASTWAGDTLGDQMTGADLFTTDFSATEFSATDDVAAAEAAGVQQVAKIVDSVKANRLKSVQRNQWLSDKRDPTAPGLVSSSMMASPGSNQSANLTPVRPVHSFHHPPPDSPVTTPLKRPPLGYSPSSLPRTPTSLQDGRNSPMLNGESLIVTRSPPDQLRPAIKSATLPASVKNRAEVNAHTTNTLQSADGLALSGDEEKSKSEKKVRKKGSFRIPSFSRKKKH</sequence>
<evidence type="ECO:0000256" key="1">
    <source>
        <dbReference type="ARBA" id="ARBA00006274"/>
    </source>
</evidence>
<dbReference type="GO" id="GO:0051015">
    <property type="term" value="F:actin filament binding"/>
    <property type="evidence" value="ECO:0007669"/>
    <property type="project" value="TreeGrafter"/>
</dbReference>
<feature type="region of interest" description="Disordered" evidence="2">
    <location>
        <begin position="339"/>
        <end position="373"/>
    </location>
</feature>
<dbReference type="PANTHER" id="PTHR10672:SF3">
    <property type="entry name" value="PROTEIN HU-LI TAI SHAO"/>
    <property type="match status" value="1"/>
</dbReference>
<dbReference type="Gene3D" id="3.40.225.10">
    <property type="entry name" value="Class II aldolase/adducin N-terminal domain"/>
    <property type="match status" value="1"/>
</dbReference>
<keyword evidence="5" id="KW-1185">Reference proteome</keyword>
<feature type="compositionally biased region" description="Polar residues" evidence="2">
    <location>
        <begin position="492"/>
        <end position="508"/>
    </location>
</feature>
<reference evidence="4" key="1">
    <citation type="journal article" date="2011" name="Genome Biol.">
        <title>The draft genome of the carcinogenic human liver fluke Clonorchis sinensis.</title>
        <authorList>
            <person name="Wang X."/>
            <person name="Chen W."/>
            <person name="Huang Y."/>
            <person name="Sun J."/>
            <person name="Men J."/>
            <person name="Liu H."/>
            <person name="Luo F."/>
            <person name="Guo L."/>
            <person name="Lv X."/>
            <person name="Deng C."/>
            <person name="Zhou C."/>
            <person name="Fan Y."/>
            <person name="Li X."/>
            <person name="Huang L."/>
            <person name="Hu Y."/>
            <person name="Liang C."/>
            <person name="Hu X."/>
            <person name="Xu J."/>
            <person name="Yu X."/>
        </authorList>
    </citation>
    <scope>NUCLEOTIDE SEQUENCE [LARGE SCALE GENOMIC DNA]</scope>
    <source>
        <strain evidence="4">Henan</strain>
    </source>
</reference>
<protein>
    <submittedName>
        <fullName evidence="4">Alpha-adducin</fullName>
    </submittedName>
</protein>
<feature type="compositionally biased region" description="Low complexity" evidence="2">
    <location>
        <begin position="538"/>
        <end position="549"/>
    </location>
</feature>
<dbReference type="Proteomes" id="UP000008909">
    <property type="component" value="Unassembled WGS sequence"/>
</dbReference>
<feature type="region of interest" description="Disordered" evidence="2">
    <location>
        <begin position="43"/>
        <end position="65"/>
    </location>
</feature>
<dbReference type="InterPro" id="IPR051017">
    <property type="entry name" value="Aldolase-II_Adducin_sf"/>
</dbReference>
<dbReference type="PANTHER" id="PTHR10672">
    <property type="entry name" value="ADDUCIN"/>
    <property type="match status" value="1"/>
</dbReference>
<dbReference type="GO" id="GO:0005886">
    <property type="term" value="C:plasma membrane"/>
    <property type="evidence" value="ECO:0007669"/>
    <property type="project" value="UniProtKB-SubCell"/>
</dbReference>
<evidence type="ECO:0000259" key="3">
    <source>
        <dbReference type="SMART" id="SM01007"/>
    </source>
</evidence>
<organism evidence="4 5">
    <name type="scientific">Clonorchis sinensis</name>
    <name type="common">Chinese liver fluke</name>
    <dbReference type="NCBI Taxonomy" id="79923"/>
    <lineage>
        <taxon>Eukaryota</taxon>
        <taxon>Metazoa</taxon>
        <taxon>Spiralia</taxon>
        <taxon>Lophotrochozoa</taxon>
        <taxon>Platyhelminthes</taxon>
        <taxon>Trematoda</taxon>
        <taxon>Digenea</taxon>
        <taxon>Opisthorchiida</taxon>
        <taxon>Opisthorchiata</taxon>
        <taxon>Opisthorchiidae</taxon>
        <taxon>Clonorchis</taxon>
    </lineage>
</organism>
<dbReference type="SMART" id="SM01007">
    <property type="entry name" value="Aldolase_II"/>
    <property type="match status" value="1"/>
</dbReference>
<proteinExistence type="inferred from homology"/>
<name>H2KP04_CLOSI</name>
<evidence type="ECO:0000313" key="4">
    <source>
        <dbReference type="EMBL" id="GAA29093.2"/>
    </source>
</evidence>
<gene>
    <name evidence="4" type="ORF">CLF_101117</name>
</gene>
<feature type="domain" description="Class II aldolase/adducin N-terminal" evidence="3">
    <location>
        <begin position="128"/>
        <end position="313"/>
    </location>
</feature>
<feature type="compositionally biased region" description="Polar residues" evidence="2">
    <location>
        <begin position="43"/>
        <end position="57"/>
    </location>
</feature>